<organism evidence="1">
    <name type="scientific">Lepeophtheirus salmonis</name>
    <name type="common">Salmon louse</name>
    <name type="synonym">Caligus salmonis</name>
    <dbReference type="NCBI Taxonomy" id="72036"/>
    <lineage>
        <taxon>Eukaryota</taxon>
        <taxon>Metazoa</taxon>
        <taxon>Ecdysozoa</taxon>
        <taxon>Arthropoda</taxon>
        <taxon>Crustacea</taxon>
        <taxon>Multicrustacea</taxon>
        <taxon>Hexanauplia</taxon>
        <taxon>Copepoda</taxon>
        <taxon>Siphonostomatoida</taxon>
        <taxon>Caligidae</taxon>
        <taxon>Lepeophtheirus</taxon>
    </lineage>
</organism>
<name>A0A0K2V728_LEPSM</name>
<sequence length="54" mass="6560">PLYPPSLLLRSTFSNEREPKVINECYGCLERFLRIETFKFESESIYEFYKSLKF</sequence>
<dbReference type="AlphaFoldDB" id="A0A0K2V728"/>
<feature type="non-terminal residue" evidence="1">
    <location>
        <position position="1"/>
    </location>
</feature>
<proteinExistence type="predicted"/>
<reference evidence="1" key="1">
    <citation type="submission" date="2014-05" db="EMBL/GenBank/DDBJ databases">
        <authorList>
            <person name="Chronopoulou M."/>
        </authorList>
    </citation>
    <scope>NUCLEOTIDE SEQUENCE</scope>
    <source>
        <tissue evidence="1">Whole organism</tissue>
    </source>
</reference>
<dbReference type="EMBL" id="HACA01028923">
    <property type="protein sequence ID" value="CDW46284.1"/>
    <property type="molecule type" value="Transcribed_RNA"/>
</dbReference>
<accession>A0A0K2V728</accession>
<protein>
    <submittedName>
        <fullName evidence="1">Uncharacterized protein</fullName>
    </submittedName>
</protein>
<evidence type="ECO:0000313" key="1">
    <source>
        <dbReference type="EMBL" id="CDW46284.1"/>
    </source>
</evidence>